<evidence type="ECO:0000313" key="2">
    <source>
        <dbReference type="Proteomes" id="UP001488805"/>
    </source>
</evidence>
<organism evidence="1 2">
    <name type="scientific">Zoarces viviparus</name>
    <name type="common">Viviparous eelpout</name>
    <name type="synonym">Blennius viviparus</name>
    <dbReference type="NCBI Taxonomy" id="48416"/>
    <lineage>
        <taxon>Eukaryota</taxon>
        <taxon>Metazoa</taxon>
        <taxon>Chordata</taxon>
        <taxon>Craniata</taxon>
        <taxon>Vertebrata</taxon>
        <taxon>Euteleostomi</taxon>
        <taxon>Actinopterygii</taxon>
        <taxon>Neopterygii</taxon>
        <taxon>Teleostei</taxon>
        <taxon>Neoteleostei</taxon>
        <taxon>Acanthomorphata</taxon>
        <taxon>Eupercaria</taxon>
        <taxon>Perciformes</taxon>
        <taxon>Cottioidei</taxon>
        <taxon>Zoarcales</taxon>
        <taxon>Zoarcidae</taxon>
        <taxon>Zoarcinae</taxon>
        <taxon>Zoarces</taxon>
    </lineage>
</organism>
<dbReference type="AlphaFoldDB" id="A0AAW1EP71"/>
<dbReference type="EMBL" id="JBCEZU010000145">
    <property type="protein sequence ID" value="KAK9524384.1"/>
    <property type="molecule type" value="Genomic_DNA"/>
</dbReference>
<comment type="caution">
    <text evidence="1">The sequence shown here is derived from an EMBL/GenBank/DDBJ whole genome shotgun (WGS) entry which is preliminary data.</text>
</comment>
<dbReference type="Proteomes" id="UP001488805">
    <property type="component" value="Unassembled WGS sequence"/>
</dbReference>
<name>A0AAW1EP71_ZOAVI</name>
<evidence type="ECO:0000313" key="1">
    <source>
        <dbReference type="EMBL" id="KAK9524384.1"/>
    </source>
</evidence>
<proteinExistence type="predicted"/>
<protein>
    <submittedName>
        <fullName evidence="1">Uncharacterized protein</fullName>
    </submittedName>
</protein>
<accession>A0AAW1EP71</accession>
<sequence>MHPSGTRNRSLQRRPAYICDMQTEESILAHRSRRNWMTSNCATVRRPTHTDMKRTSTAQVSVIHKRREIHILIRSLCVL</sequence>
<keyword evidence="2" id="KW-1185">Reference proteome</keyword>
<gene>
    <name evidence="1" type="ORF">VZT92_016782</name>
</gene>
<reference evidence="1 2" key="1">
    <citation type="journal article" date="2024" name="Genome Biol. Evol.">
        <title>Chromosome-level genome assembly of the viviparous eelpout Zoarces viviparus.</title>
        <authorList>
            <person name="Fuhrmann N."/>
            <person name="Brasseur M.V."/>
            <person name="Bakowski C.E."/>
            <person name="Podsiadlowski L."/>
            <person name="Prost S."/>
            <person name="Krehenwinkel H."/>
            <person name="Mayer C."/>
        </authorList>
    </citation>
    <scope>NUCLEOTIDE SEQUENCE [LARGE SCALE GENOMIC DNA]</scope>
    <source>
        <strain evidence="1">NO-MEL_2022_Ind0_liver</strain>
    </source>
</reference>